<accession>A0A8D8KKB2</accession>
<organism evidence="1">
    <name type="scientific">Culex pipiens</name>
    <name type="common">House mosquito</name>
    <dbReference type="NCBI Taxonomy" id="7175"/>
    <lineage>
        <taxon>Eukaryota</taxon>
        <taxon>Metazoa</taxon>
        <taxon>Ecdysozoa</taxon>
        <taxon>Arthropoda</taxon>
        <taxon>Hexapoda</taxon>
        <taxon>Insecta</taxon>
        <taxon>Pterygota</taxon>
        <taxon>Neoptera</taxon>
        <taxon>Endopterygota</taxon>
        <taxon>Diptera</taxon>
        <taxon>Nematocera</taxon>
        <taxon>Culicoidea</taxon>
        <taxon>Culicidae</taxon>
        <taxon>Culicinae</taxon>
        <taxon>Culicini</taxon>
        <taxon>Culex</taxon>
        <taxon>Culex</taxon>
    </lineage>
</organism>
<dbReference type="EMBL" id="HBUE01215492">
    <property type="protein sequence ID" value="CAG6536707.1"/>
    <property type="molecule type" value="Transcribed_RNA"/>
</dbReference>
<evidence type="ECO:0000313" key="1">
    <source>
        <dbReference type="EMBL" id="CAG6588706.1"/>
    </source>
</evidence>
<protein>
    <submittedName>
        <fullName evidence="1">(northern house mosquito) hypothetical protein</fullName>
    </submittedName>
</protein>
<sequence>MLLFSVSRAGDRPVVPWPFRRMRMKLKIVIFWYMPQRTDLDGVVSPIEGRCSWHPDPDLDRSDALRARGKPLRHVHLIRHCRCYHPSPLPASIRIELTVVCCQGFDLHA</sequence>
<proteinExistence type="predicted"/>
<dbReference type="AlphaFoldDB" id="A0A8D8KKB2"/>
<name>A0A8D8KKB2_CULPI</name>
<dbReference type="EMBL" id="HBUE01322050">
    <property type="protein sequence ID" value="CAG6588706.1"/>
    <property type="molecule type" value="Transcribed_RNA"/>
</dbReference>
<reference evidence="1" key="1">
    <citation type="submission" date="2021-05" db="EMBL/GenBank/DDBJ databases">
        <authorList>
            <person name="Alioto T."/>
            <person name="Alioto T."/>
            <person name="Gomez Garrido J."/>
        </authorList>
    </citation>
    <scope>NUCLEOTIDE SEQUENCE</scope>
</reference>